<accession>A0A2J6Q2W3</accession>
<proteinExistence type="predicted"/>
<evidence type="ECO:0000313" key="2">
    <source>
        <dbReference type="Proteomes" id="UP000235672"/>
    </source>
</evidence>
<organism evidence="1 2">
    <name type="scientific">Hyaloscypha hepaticicola</name>
    <dbReference type="NCBI Taxonomy" id="2082293"/>
    <lineage>
        <taxon>Eukaryota</taxon>
        <taxon>Fungi</taxon>
        <taxon>Dikarya</taxon>
        <taxon>Ascomycota</taxon>
        <taxon>Pezizomycotina</taxon>
        <taxon>Leotiomycetes</taxon>
        <taxon>Helotiales</taxon>
        <taxon>Hyaloscyphaceae</taxon>
        <taxon>Hyaloscypha</taxon>
    </lineage>
</organism>
<protein>
    <submittedName>
        <fullName evidence="1">Uncharacterized protein</fullName>
    </submittedName>
</protein>
<evidence type="ECO:0000313" key="1">
    <source>
        <dbReference type="EMBL" id="PMD20600.1"/>
    </source>
</evidence>
<reference evidence="1 2" key="1">
    <citation type="submission" date="2016-05" db="EMBL/GenBank/DDBJ databases">
        <title>A degradative enzymes factory behind the ericoid mycorrhizal symbiosis.</title>
        <authorList>
            <consortium name="DOE Joint Genome Institute"/>
            <person name="Martino E."/>
            <person name="Morin E."/>
            <person name="Grelet G."/>
            <person name="Kuo A."/>
            <person name="Kohler A."/>
            <person name="Daghino S."/>
            <person name="Barry K."/>
            <person name="Choi C."/>
            <person name="Cichocki N."/>
            <person name="Clum A."/>
            <person name="Copeland A."/>
            <person name="Hainaut M."/>
            <person name="Haridas S."/>
            <person name="Labutti K."/>
            <person name="Lindquist E."/>
            <person name="Lipzen A."/>
            <person name="Khouja H.-R."/>
            <person name="Murat C."/>
            <person name="Ohm R."/>
            <person name="Olson A."/>
            <person name="Spatafora J."/>
            <person name="Veneault-Fourrey C."/>
            <person name="Henrissat B."/>
            <person name="Grigoriev I."/>
            <person name="Martin F."/>
            <person name="Perotto S."/>
        </authorList>
    </citation>
    <scope>NUCLEOTIDE SEQUENCE [LARGE SCALE GENOMIC DNA]</scope>
    <source>
        <strain evidence="1 2">UAMH 7357</strain>
    </source>
</reference>
<dbReference type="AlphaFoldDB" id="A0A2J6Q2W3"/>
<gene>
    <name evidence="1" type="ORF">NA56DRAFT_749561</name>
</gene>
<dbReference type="Proteomes" id="UP000235672">
    <property type="component" value="Unassembled WGS sequence"/>
</dbReference>
<dbReference type="EMBL" id="KZ613484">
    <property type="protein sequence ID" value="PMD20600.1"/>
    <property type="molecule type" value="Genomic_DNA"/>
</dbReference>
<keyword evidence="2" id="KW-1185">Reference proteome</keyword>
<dbReference type="OrthoDB" id="2322999at2759"/>
<sequence length="254" mass="28019">MTEVLTSIAVTGIHSAPSFGDLRDSTHLYNQLEDISAQPVEVPREQLEGLAQILVRHNAQDRFGIHLIHTHFKLDKGSIMLRTPVPKHSGYWTRQVDISKVDLHNIHGTVFALGGNRNFMAYEYGAGPASDVSAVGPELLCDVIQYLTSNKLEGLLGLEILNSAKERDVEFDLGDNFSTVTLGESKCIPGELYRVTTWLVEENEGNIRCRGHKVCVVTRSGVHYTTTTNSAGVKISDVTELEKFLKDAGIILDC</sequence>
<name>A0A2J6Q2W3_9HELO</name>